<reference evidence="2 3" key="1">
    <citation type="journal article" date="2011" name="PLoS Genet.">
        <title>Genome sequencing and comparative transcriptomics of the model entomopathogenic fungi Metarhizium anisopliae and M. acridum.</title>
        <authorList>
            <person name="Gao Q."/>
            <person name="Jin K."/>
            <person name="Ying S.H."/>
            <person name="Zhang Y."/>
            <person name="Xiao G."/>
            <person name="Shang Y."/>
            <person name="Duan Z."/>
            <person name="Hu X."/>
            <person name="Xie X.Q."/>
            <person name="Zhou G."/>
            <person name="Peng G."/>
            <person name="Luo Z."/>
            <person name="Huang W."/>
            <person name="Wang B."/>
            <person name="Fang W."/>
            <person name="Wang S."/>
            <person name="Zhong Y."/>
            <person name="Ma L.J."/>
            <person name="St Leger R.J."/>
            <person name="Zhao G.P."/>
            <person name="Pei Y."/>
            <person name="Feng M.G."/>
            <person name="Xia Y."/>
            <person name="Wang C."/>
        </authorList>
    </citation>
    <scope>NUCLEOTIDE SEQUENCE [LARGE SCALE GENOMIC DNA]</scope>
    <source>
        <strain evidence="2 3">CQMa 102</strain>
    </source>
</reference>
<dbReference type="Proteomes" id="UP000002499">
    <property type="component" value="Unassembled WGS sequence"/>
</dbReference>
<feature type="region of interest" description="Disordered" evidence="1">
    <location>
        <begin position="1"/>
        <end position="22"/>
    </location>
</feature>
<gene>
    <name evidence="2" type="ORF">MAC_00839</name>
</gene>
<keyword evidence="3" id="KW-1185">Reference proteome</keyword>
<evidence type="ECO:0000313" key="3">
    <source>
        <dbReference type="Proteomes" id="UP000002499"/>
    </source>
</evidence>
<dbReference type="HOGENOM" id="CLU_2812944_0_0_1"/>
<sequence length="67" mass="7284">MADDSKSGKSRSSRVANSVNEKAQGILKEDLNKVKGVAYQALKSKAYLYPIKARPSTKSTFVATHRG</sequence>
<proteinExistence type="predicted"/>
<name>E9DTK1_METAQ</name>
<dbReference type="GeneID" id="19245150"/>
<dbReference type="AlphaFoldDB" id="E9DTK1"/>
<dbReference type="OrthoDB" id="10012223at2759"/>
<dbReference type="STRING" id="655827.E9DTK1"/>
<protein>
    <submittedName>
        <fullName evidence="2">Uncharacterized protein</fullName>
    </submittedName>
</protein>
<organism evidence="3">
    <name type="scientific">Metarhizium acridum (strain CQMa 102)</name>
    <dbReference type="NCBI Taxonomy" id="655827"/>
    <lineage>
        <taxon>Eukaryota</taxon>
        <taxon>Fungi</taxon>
        <taxon>Dikarya</taxon>
        <taxon>Ascomycota</taxon>
        <taxon>Pezizomycotina</taxon>
        <taxon>Sordariomycetes</taxon>
        <taxon>Hypocreomycetidae</taxon>
        <taxon>Hypocreales</taxon>
        <taxon>Clavicipitaceae</taxon>
        <taxon>Metarhizium</taxon>
    </lineage>
</organism>
<evidence type="ECO:0000256" key="1">
    <source>
        <dbReference type="SAM" id="MobiDB-lite"/>
    </source>
</evidence>
<evidence type="ECO:0000313" key="2">
    <source>
        <dbReference type="EMBL" id="EFY93056.1"/>
    </source>
</evidence>
<accession>E9DTK1</accession>
<dbReference type="EMBL" id="GL698472">
    <property type="protein sequence ID" value="EFY93056.1"/>
    <property type="molecule type" value="Genomic_DNA"/>
</dbReference>
<dbReference type="InParanoid" id="E9DTK1"/>
<dbReference type="KEGG" id="maw:19245150"/>